<evidence type="ECO:0000313" key="1">
    <source>
        <dbReference type="EMBL" id="KAI3768469.1"/>
    </source>
</evidence>
<reference evidence="2" key="1">
    <citation type="journal article" date="2022" name="Mol. Ecol. Resour.">
        <title>The genomes of chicory, endive, great burdock and yacon provide insights into Asteraceae palaeo-polyploidization history and plant inulin production.</title>
        <authorList>
            <person name="Fan W."/>
            <person name="Wang S."/>
            <person name="Wang H."/>
            <person name="Wang A."/>
            <person name="Jiang F."/>
            <person name="Liu H."/>
            <person name="Zhao H."/>
            <person name="Xu D."/>
            <person name="Zhang Y."/>
        </authorList>
    </citation>
    <scope>NUCLEOTIDE SEQUENCE [LARGE SCALE GENOMIC DNA]</scope>
    <source>
        <strain evidence="2">cv. Punajuju</strain>
    </source>
</reference>
<accession>A0ACB9FBH9</accession>
<organism evidence="1 2">
    <name type="scientific">Cichorium intybus</name>
    <name type="common">Chicory</name>
    <dbReference type="NCBI Taxonomy" id="13427"/>
    <lineage>
        <taxon>Eukaryota</taxon>
        <taxon>Viridiplantae</taxon>
        <taxon>Streptophyta</taxon>
        <taxon>Embryophyta</taxon>
        <taxon>Tracheophyta</taxon>
        <taxon>Spermatophyta</taxon>
        <taxon>Magnoliopsida</taxon>
        <taxon>eudicotyledons</taxon>
        <taxon>Gunneridae</taxon>
        <taxon>Pentapetalae</taxon>
        <taxon>asterids</taxon>
        <taxon>campanulids</taxon>
        <taxon>Asterales</taxon>
        <taxon>Asteraceae</taxon>
        <taxon>Cichorioideae</taxon>
        <taxon>Cichorieae</taxon>
        <taxon>Cichoriinae</taxon>
        <taxon>Cichorium</taxon>
    </lineage>
</organism>
<dbReference type="EMBL" id="CM042011">
    <property type="protein sequence ID" value="KAI3768469.1"/>
    <property type="molecule type" value="Genomic_DNA"/>
</dbReference>
<name>A0ACB9FBH9_CICIN</name>
<proteinExistence type="predicted"/>
<reference evidence="1 2" key="2">
    <citation type="journal article" date="2022" name="Mol. Ecol. Resour.">
        <title>The genomes of chicory, endive, great burdock and yacon provide insights into Asteraceae paleo-polyploidization history and plant inulin production.</title>
        <authorList>
            <person name="Fan W."/>
            <person name="Wang S."/>
            <person name="Wang H."/>
            <person name="Wang A."/>
            <person name="Jiang F."/>
            <person name="Liu H."/>
            <person name="Zhao H."/>
            <person name="Xu D."/>
            <person name="Zhang Y."/>
        </authorList>
    </citation>
    <scope>NUCLEOTIDE SEQUENCE [LARGE SCALE GENOMIC DNA]</scope>
    <source>
        <strain evidence="2">cv. Punajuju</strain>
        <tissue evidence="1">Leaves</tissue>
    </source>
</reference>
<sequence length="200" mass="22366">MEFLMKIICSSQVNAIPLTFSSTSDYMHSFMYPLLEETHADLLSQVAGISQAPASCISVLHRVPTENDTELLYLMTLTGTDYQPQVGDLVALTQVKPKCIDDLDRPNSCFLIAYVTQSNDQYPVTIHVLSSDLIESNQVETKEPSKAFAVHLTNLTTNMRIWKALNWEGNMSIIERTLSSSSLVSLLVTRIINIEALFTF</sequence>
<protein>
    <submittedName>
        <fullName evidence="1">Uncharacterized protein</fullName>
    </submittedName>
</protein>
<gene>
    <name evidence="1" type="ORF">L2E82_19169</name>
</gene>
<keyword evidence="2" id="KW-1185">Reference proteome</keyword>
<dbReference type="Proteomes" id="UP001055811">
    <property type="component" value="Linkage Group LG03"/>
</dbReference>
<comment type="caution">
    <text evidence="1">The sequence shown here is derived from an EMBL/GenBank/DDBJ whole genome shotgun (WGS) entry which is preliminary data.</text>
</comment>
<evidence type="ECO:0000313" key="2">
    <source>
        <dbReference type="Proteomes" id="UP001055811"/>
    </source>
</evidence>